<evidence type="ECO:0000259" key="4">
    <source>
        <dbReference type="Pfam" id="PF09375"/>
    </source>
</evidence>
<evidence type="ECO:0000256" key="2">
    <source>
        <dbReference type="ARBA" id="ARBA00022729"/>
    </source>
</evidence>
<dbReference type="STRING" id="266779.Meso_0641"/>
<feature type="signal peptide" evidence="3">
    <location>
        <begin position="1"/>
        <end position="19"/>
    </location>
</feature>
<dbReference type="OrthoDB" id="5729110at2"/>
<evidence type="ECO:0000256" key="1">
    <source>
        <dbReference type="ARBA" id="ARBA00004196"/>
    </source>
</evidence>
<feature type="domain" description="Imelysin-like" evidence="4">
    <location>
        <begin position="40"/>
        <end position="333"/>
    </location>
</feature>
<dbReference type="KEGG" id="mes:Meso_0641"/>
<accession>Q11KN4</accession>
<gene>
    <name evidence="5" type="ordered locus">Meso_0641</name>
</gene>
<dbReference type="HOGENOM" id="CLU_061785_0_0_5"/>
<name>Q11KN4_CHESB</name>
<sequence length="358" mass="38074" precursor="true">MLKRIVIGLGVVCCTPAMAQDAAHVPADIGSRVVKQYVEPGLAAFTKATAELEDKITALCAAPAEPALRDARSAFAETIGAWGPVSILRFGPLTQESRFEHIFFWPDIRSVTLRQVQGLLAQRDEQAATPMELREKSVAVQGLPALEFLLYGAGSEELALKGGDYRCRYAGAIAANLAQLAGEIAAAWDQDSPFNAAFTRPSADSALYRSPSEVASEIVKALGTSLQFTRDAELLPALGDSMEKANGRRAPFWRSNLTFALLDAQLEGMIELLGAAGFDEELDDDGRAILDTMLFDLKHARNALAEVNAPAEAAFGGEETRGSIAYAAVALQGANRTLGEQLSAAIGLTMGFNALDGD</sequence>
<dbReference type="InterPro" id="IPR034984">
    <property type="entry name" value="Imelysin-like_IPPA"/>
</dbReference>
<dbReference type="InterPro" id="IPR018976">
    <property type="entry name" value="Imelysin-like"/>
</dbReference>
<keyword evidence="2 3" id="KW-0732">Signal</keyword>
<organism evidence="5">
    <name type="scientific">Chelativorans sp. (strain BNC1)</name>
    <dbReference type="NCBI Taxonomy" id="266779"/>
    <lineage>
        <taxon>Bacteria</taxon>
        <taxon>Pseudomonadati</taxon>
        <taxon>Pseudomonadota</taxon>
        <taxon>Alphaproteobacteria</taxon>
        <taxon>Hyphomicrobiales</taxon>
        <taxon>Phyllobacteriaceae</taxon>
        <taxon>Chelativorans</taxon>
    </lineage>
</organism>
<evidence type="ECO:0000256" key="3">
    <source>
        <dbReference type="SAM" id="SignalP"/>
    </source>
</evidence>
<protein>
    <recommendedName>
        <fullName evidence="4">Imelysin-like domain-containing protein</fullName>
    </recommendedName>
</protein>
<dbReference type="AlphaFoldDB" id="Q11KN4"/>
<evidence type="ECO:0000313" key="5">
    <source>
        <dbReference type="EMBL" id="ABG62041.1"/>
    </source>
</evidence>
<comment type="subcellular location">
    <subcellularLocation>
        <location evidence="1">Cell envelope</location>
    </subcellularLocation>
</comment>
<proteinExistence type="predicted"/>
<dbReference type="CDD" id="cd14659">
    <property type="entry name" value="Imelysin-like_IPPA"/>
    <property type="match status" value="1"/>
</dbReference>
<dbReference type="InterPro" id="IPR038352">
    <property type="entry name" value="Imelysin_sf"/>
</dbReference>
<dbReference type="Gene3D" id="1.20.1420.20">
    <property type="entry name" value="M75 peptidase, HXXE motif"/>
    <property type="match status" value="1"/>
</dbReference>
<reference evidence="5" key="1">
    <citation type="submission" date="2006-06" db="EMBL/GenBank/DDBJ databases">
        <title>Complete sequence of chromosome of Chelativorans sp. BNC1.</title>
        <authorList>
            <consortium name="US DOE Joint Genome Institute"/>
            <person name="Copeland A."/>
            <person name="Lucas S."/>
            <person name="Lapidus A."/>
            <person name="Barry K."/>
            <person name="Detter J.C."/>
            <person name="Glavina del Rio T."/>
            <person name="Hammon N."/>
            <person name="Israni S."/>
            <person name="Dalin E."/>
            <person name="Tice H."/>
            <person name="Pitluck S."/>
            <person name="Chertkov O."/>
            <person name="Brettin T."/>
            <person name="Bruce D."/>
            <person name="Han C."/>
            <person name="Tapia R."/>
            <person name="Gilna P."/>
            <person name="Schmutz J."/>
            <person name="Larimer F."/>
            <person name="Land M."/>
            <person name="Hauser L."/>
            <person name="Kyrpides N."/>
            <person name="Mikhailova N."/>
            <person name="Richardson P."/>
        </authorList>
    </citation>
    <scope>NUCLEOTIDE SEQUENCE</scope>
    <source>
        <strain evidence="5">BNC1</strain>
    </source>
</reference>
<dbReference type="Pfam" id="PF09375">
    <property type="entry name" value="Peptidase_M75"/>
    <property type="match status" value="1"/>
</dbReference>
<feature type="chain" id="PRO_5004180165" description="Imelysin-like domain-containing protein" evidence="3">
    <location>
        <begin position="20"/>
        <end position="358"/>
    </location>
</feature>
<dbReference type="eggNOG" id="COG3489">
    <property type="taxonomic scope" value="Bacteria"/>
</dbReference>
<dbReference type="EMBL" id="CP000390">
    <property type="protein sequence ID" value="ABG62041.1"/>
    <property type="molecule type" value="Genomic_DNA"/>
</dbReference>
<dbReference type="GO" id="GO:0030313">
    <property type="term" value="C:cell envelope"/>
    <property type="evidence" value="ECO:0007669"/>
    <property type="project" value="UniProtKB-SubCell"/>
</dbReference>